<evidence type="ECO:0000313" key="1">
    <source>
        <dbReference type="EMBL" id="WTP67150.1"/>
    </source>
</evidence>
<proteinExistence type="predicted"/>
<dbReference type="EMBL" id="CP108135">
    <property type="protein sequence ID" value="WTP67150.1"/>
    <property type="molecule type" value="Genomic_DNA"/>
</dbReference>
<organism evidence="1 2">
    <name type="scientific">[Kitasatospora] papulosa</name>
    <dbReference type="NCBI Taxonomy" id="1464011"/>
    <lineage>
        <taxon>Bacteria</taxon>
        <taxon>Bacillati</taxon>
        <taxon>Actinomycetota</taxon>
        <taxon>Actinomycetes</taxon>
        <taxon>Kitasatosporales</taxon>
        <taxon>Streptomycetaceae</taxon>
        <taxon>Streptomyces</taxon>
    </lineage>
</organism>
<protein>
    <submittedName>
        <fullName evidence="1">Uncharacterized protein</fullName>
    </submittedName>
</protein>
<reference evidence="1 2" key="1">
    <citation type="submission" date="2022-10" db="EMBL/GenBank/DDBJ databases">
        <title>The complete genomes of actinobacterial strains from the NBC collection.</title>
        <authorList>
            <person name="Joergensen T.S."/>
            <person name="Alvarez Arevalo M."/>
            <person name="Sterndorff E.B."/>
            <person name="Faurdal D."/>
            <person name="Vuksanovic O."/>
            <person name="Mourched A.-S."/>
            <person name="Charusanti P."/>
            <person name="Shaw S."/>
            <person name="Blin K."/>
            <person name="Weber T."/>
        </authorList>
    </citation>
    <scope>NUCLEOTIDE SEQUENCE [LARGE SCALE GENOMIC DNA]</scope>
    <source>
        <strain evidence="1 2">NBC_00185</strain>
    </source>
</reference>
<accession>A0ABZ1K3W4</accession>
<dbReference type="Proteomes" id="UP001622496">
    <property type="component" value="Chromosome"/>
</dbReference>
<dbReference type="RefSeq" id="WP_406188396.1">
    <property type="nucleotide sequence ID" value="NZ_CP108135.1"/>
</dbReference>
<sequence>MSRRRPAHHAAHLINHVNAEISRNADDTDVPREVAVGIWTAQAHLAVASALLAVADAIRTAAPAAVEEVNQ</sequence>
<name>A0ABZ1K3W4_9ACTN</name>
<keyword evidence="2" id="KW-1185">Reference proteome</keyword>
<evidence type="ECO:0000313" key="2">
    <source>
        <dbReference type="Proteomes" id="UP001622496"/>
    </source>
</evidence>
<gene>
    <name evidence="1" type="ORF">OG560_17695</name>
</gene>